<evidence type="ECO:0000313" key="3">
    <source>
        <dbReference type="Proteomes" id="UP000013968"/>
    </source>
</evidence>
<accession>R4TCF2</accession>
<gene>
    <name evidence="2" type="ORF">AORI_5869</name>
</gene>
<proteinExistence type="predicted"/>
<dbReference type="Pfam" id="PF14568">
    <property type="entry name" value="SUKH_6"/>
    <property type="match status" value="1"/>
</dbReference>
<sequence length="161" mass="18271">MVGKRWWTVMEFGEFDALVLRTREGLRTQDYPEGFFPFDSWRSSEEEIERVEQELDVRLPGQYKEFMVRHGGGAFLFVDLLPVVAPGPRAEDLVSVNRDSLRETGFLAVAPVGTGDWWGFTLTGTECDEAVDLRSHDDGLREREAPGFLDFLVRHGLGCDS</sequence>
<dbReference type="KEGG" id="aoi:AORI_5869"/>
<name>R4TCF2_9PSEU</name>
<organism evidence="2 3">
    <name type="scientific">Amycolatopsis keratiniphila</name>
    <dbReference type="NCBI Taxonomy" id="129921"/>
    <lineage>
        <taxon>Bacteria</taxon>
        <taxon>Bacillati</taxon>
        <taxon>Actinomycetota</taxon>
        <taxon>Actinomycetes</taxon>
        <taxon>Pseudonocardiales</taxon>
        <taxon>Pseudonocardiaceae</taxon>
        <taxon>Amycolatopsis</taxon>
        <taxon>Amycolatopsis japonica group</taxon>
    </lineage>
</organism>
<dbReference type="PATRIC" id="fig|1156913.3.peg.5985"/>
<dbReference type="Gene3D" id="3.40.1580.10">
    <property type="entry name" value="SMI1/KNR4-like"/>
    <property type="match status" value="1"/>
</dbReference>
<dbReference type="EMBL" id="CP003410">
    <property type="protein sequence ID" value="AGM08452.1"/>
    <property type="molecule type" value="Genomic_DNA"/>
</dbReference>
<dbReference type="SUPFAM" id="SSF160631">
    <property type="entry name" value="SMI1/KNR4-like"/>
    <property type="match status" value="1"/>
</dbReference>
<keyword evidence="3" id="KW-1185">Reference proteome</keyword>
<dbReference type="InterPro" id="IPR018958">
    <property type="entry name" value="Knr4/Smi1-like_dom"/>
</dbReference>
<evidence type="ECO:0000313" key="2">
    <source>
        <dbReference type="EMBL" id="AGM08452.1"/>
    </source>
</evidence>
<dbReference type="InterPro" id="IPR037883">
    <property type="entry name" value="Knr4/Smi1-like_sf"/>
</dbReference>
<dbReference type="HOGENOM" id="CLU_1739737_0_0_11"/>
<feature type="domain" description="Knr4/Smi1-like" evidence="1">
    <location>
        <begin position="42"/>
        <end position="154"/>
    </location>
</feature>
<dbReference type="Proteomes" id="UP000013968">
    <property type="component" value="Chromosome"/>
</dbReference>
<evidence type="ECO:0000259" key="1">
    <source>
        <dbReference type="SMART" id="SM00860"/>
    </source>
</evidence>
<dbReference type="AlphaFoldDB" id="R4TCF2"/>
<protein>
    <recommendedName>
        <fullName evidence="1">Knr4/Smi1-like domain-containing protein</fullName>
    </recommendedName>
</protein>
<reference evidence="2 3" key="1">
    <citation type="journal article" date="2013" name="BMC Genomics">
        <title>ContigScape: a Cytoscape plugin facilitating microbial genome gap closing.</title>
        <authorList>
            <person name="Tang B."/>
            <person name="Wang Q."/>
            <person name="Yang M."/>
            <person name="Xie F."/>
            <person name="Zhu Y."/>
            <person name="Zhuo Y."/>
            <person name="Wang S."/>
            <person name="Gao H."/>
            <person name="Ding X."/>
            <person name="Zhang L."/>
            <person name="Zhao G."/>
            <person name="Zheng H."/>
        </authorList>
    </citation>
    <scope>NUCLEOTIDE SEQUENCE [LARGE SCALE GENOMIC DNA]</scope>
    <source>
        <strain evidence="2 3">HCCB10007</strain>
    </source>
</reference>
<dbReference type="SMART" id="SM00860">
    <property type="entry name" value="SMI1_KNR4"/>
    <property type="match status" value="1"/>
</dbReference>